<dbReference type="RefSeq" id="WP_251610025.1">
    <property type="nucleotide sequence ID" value="NZ_JAMQJY010000002.1"/>
</dbReference>
<proteinExistence type="predicted"/>
<feature type="domain" description="Plasmid pRiA4b Orf3-like" evidence="1">
    <location>
        <begin position="7"/>
        <end position="180"/>
    </location>
</feature>
<protein>
    <submittedName>
        <fullName evidence="2">Plasmid pRiA4b ORF-3 family protein</fullName>
    </submittedName>
</protein>
<reference evidence="2" key="1">
    <citation type="submission" date="2022-06" db="EMBL/GenBank/DDBJ databases">
        <title>Alkalicoccobacillus porphyridii sp. nov., isolated from a marine red alga, Porphyridium purpureum and reclassification of Shouchella plakortidis and Shouchella gibsonii as Alkalicoccobacillus plakortidis comb. nov. and Alkalicoccobacillus gibsonii comb. nov.</title>
        <authorList>
            <person name="Kim K.H."/>
            <person name="Lee J.K."/>
            <person name="Han D.M."/>
            <person name="Baek J.H."/>
            <person name="Jeon C.O."/>
        </authorList>
    </citation>
    <scope>NUCLEOTIDE SEQUENCE</scope>
    <source>
        <strain evidence="2">DSM 19153</strain>
    </source>
</reference>
<dbReference type="SUPFAM" id="SSF159941">
    <property type="entry name" value="MM3350-like"/>
    <property type="match status" value="1"/>
</dbReference>
<gene>
    <name evidence="2" type="ORF">NDM98_16425</name>
</gene>
<organism evidence="2 3">
    <name type="scientific">Alkalicoccobacillus plakortidis</name>
    <dbReference type="NCBI Taxonomy" id="444060"/>
    <lineage>
        <taxon>Bacteria</taxon>
        <taxon>Bacillati</taxon>
        <taxon>Bacillota</taxon>
        <taxon>Bacilli</taxon>
        <taxon>Bacillales</taxon>
        <taxon>Bacillaceae</taxon>
        <taxon>Alkalicoccobacillus</taxon>
    </lineage>
</organism>
<name>A0ABT0XNP6_9BACI</name>
<dbReference type="InterPro" id="IPR012912">
    <property type="entry name" value="Plasmid_pRiA4b_Orf3-like"/>
</dbReference>
<sequence length="191" mass="22990">MSNEREYYQVKITLNDIKPAIWRRVLVPSGITFHKFHKVIQAAFDWQDYHLFSFQFPDFLIKEPDMEFQLHEDERHPKRTKIDTVFNQHKTFIYEYDFGDSWQHKVVVEKIVIVDEEKHTPICIDGAKNRPPEDVGGPDGYEEFRKVISDPTHEDYNFMLLWAEKDTGGRKFDPNYFYLNEINRKLNRIKC</sequence>
<evidence type="ECO:0000259" key="1">
    <source>
        <dbReference type="Pfam" id="PF07929"/>
    </source>
</evidence>
<evidence type="ECO:0000313" key="2">
    <source>
        <dbReference type="EMBL" id="MCM2676874.1"/>
    </source>
</evidence>
<dbReference type="InterPro" id="IPR024047">
    <property type="entry name" value="MM3350-like_sf"/>
</dbReference>
<dbReference type="Pfam" id="PF07929">
    <property type="entry name" value="PRiA4_ORF3"/>
    <property type="match status" value="1"/>
</dbReference>
<dbReference type="PANTHER" id="PTHR41878">
    <property type="entry name" value="LEXA REPRESSOR-RELATED"/>
    <property type="match status" value="1"/>
</dbReference>
<comment type="caution">
    <text evidence="2">The sequence shown here is derived from an EMBL/GenBank/DDBJ whole genome shotgun (WGS) entry which is preliminary data.</text>
</comment>
<dbReference type="EMBL" id="JAMQJY010000002">
    <property type="protein sequence ID" value="MCM2676874.1"/>
    <property type="molecule type" value="Genomic_DNA"/>
</dbReference>
<dbReference type="PANTHER" id="PTHR41878:SF1">
    <property type="entry name" value="TNPR PROTEIN"/>
    <property type="match status" value="1"/>
</dbReference>
<evidence type="ECO:0000313" key="3">
    <source>
        <dbReference type="Proteomes" id="UP001203665"/>
    </source>
</evidence>
<accession>A0ABT0XNP6</accession>
<dbReference type="Proteomes" id="UP001203665">
    <property type="component" value="Unassembled WGS sequence"/>
</dbReference>
<keyword evidence="3" id="KW-1185">Reference proteome</keyword>
<dbReference type="Gene3D" id="3.10.290.30">
    <property type="entry name" value="MM3350-like"/>
    <property type="match status" value="1"/>
</dbReference>